<evidence type="ECO:0000259" key="8">
    <source>
        <dbReference type="Pfam" id="PF00082"/>
    </source>
</evidence>
<dbReference type="InterPro" id="IPR050131">
    <property type="entry name" value="Peptidase_S8_subtilisin-like"/>
</dbReference>
<keyword evidence="4 5" id="KW-0720">Serine protease</keyword>
<evidence type="ECO:0000256" key="2">
    <source>
        <dbReference type="ARBA" id="ARBA00022670"/>
    </source>
</evidence>
<feature type="region of interest" description="Disordered" evidence="7">
    <location>
        <begin position="399"/>
        <end position="418"/>
    </location>
</feature>
<dbReference type="Proteomes" id="UP000780801">
    <property type="component" value="Unassembled WGS sequence"/>
</dbReference>
<accession>A0A9P6FWJ2</accession>
<dbReference type="PANTHER" id="PTHR43806:SF11">
    <property type="entry name" value="CEREVISIN-RELATED"/>
    <property type="match status" value="1"/>
</dbReference>
<organism evidence="9 10">
    <name type="scientific">Lunasporangiospora selenospora</name>
    <dbReference type="NCBI Taxonomy" id="979761"/>
    <lineage>
        <taxon>Eukaryota</taxon>
        <taxon>Fungi</taxon>
        <taxon>Fungi incertae sedis</taxon>
        <taxon>Mucoromycota</taxon>
        <taxon>Mortierellomycotina</taxon>
        <taxon>Mortierellomycetes</taxon>
        <taxon>Mortierellales</taxon>
        <taxon>Mortierellaceae</taxon>
        <taxon>Lunasporangiospora</taxon>
    </lineage>
</organism>
<dbReference type="InterPro" id="IPR000209">
    <property type="entry name" value="Peptidase_S8/S53_dom"/>
</dbReference>
<keyword evidence="10" id="KW-1185">Reference proteome</keyword>
<feature type="domain" description="Peptidase S8/S53" evidence="8">
    <location>
        <begin position="156"/>
        <end position="389"/>
    </location>
</feature>
<dbReference type="InterPro" id="IPR023828">
    <property type="entry name" value="Peptidase_S8_Ser-AS"/>
</dbReference>
<dbReference type="GO" id="GO:0004252">
    <property type="term" value="F:serine-type endopeptidase activity"/>
    <property type="evidence" value="ECO:0007669"/>
    <property type="project" value="UniProtKB-UniRule"/>
</dbReference>
<feature type="active site" description="Charge relay system" evidence="5">
    <location>
        <position position="355"/>
    </location>
</feature>
<feature type="active site" description="Charge relay system" evidence="5">
    <location>
        <position position="198"/>
    </location>
</feature>
<keyword evidence="2 5" id="KW-0645">Protease</keyword>
<comment type="caution">
    <text evidence="9">The sequence shown here is derived from an EMBL/GenBank/DDBJ whole genome shotgun (WGS) entry which is preliminary data.</text>
</comment>
<dbReference type="AlphaFoldDB" id="A0A9P6FWJ2"/>
<gene>
    <name evidence="9" type="ORF">BGW38_010389</name>
</gene>
<dbReference type="SUPFAM" id="SSF52743">
    <property type="entry name" value="Subtilisin-like"/>
    <property type="match status" value="1"/>
</dbReference>
<evidence type="ECO:0000256" key="1">
    <source>
        <dbReference type="ARBA" id="ARBA00011073"/>
    </source>
</evidence>
<dbReference type="InterPro" id="IPR034193">
    <property type="entry name" value="PCSK9_ProteinaseK-like"/>
</dbReference>
<dbReference type="PROSITE" id="PS00138">
    <property type="entry name" value="SUBTILASE_SER"/>
    <property type="match status" value="1"/>
</dbReference>
<evidence type="ECO:0000256" key="4">
    <source>
        <dbReference type="ARBA" id="ARBA00022825"/>
    </source>
</evidence>
<dbReference type="InterPro" id="IPR023827">
    <property type="entry name" value="Peptidase_S8_Asp-AS"/>
</dbReference>
<sequence length="498" mass="52912">MMHSGPDPARADADGIVVAASYENTSSSTISSSTTTSTRFHTHLTESDTHPSWLRLLPDDNPSQGSLAEPSATLGSQKTSMLSVGELVLYSAFMDPKTAQLVATQQEEHRIKHLIPDLPVKAYGRVQRRPPSWGLDRIDQHSDRLDGYFHYPSSAGDNVTIYIIDTGVNINHRDFGGRASHGPVFLPGTIDPTDRNGHGTFVAALAAGSTYGVAKRARIISLKALDDQGAGRLSNILAAIEWIVKRHVGQGKDARSIINLSLGAEHNEPTNAAILEAMKLGIHFSIAAGNDGRDACEFSPASTPGALTVGATERDDTVASYSNFGPCVSIYAPGSDVVSAWVGSDTATHSRSGTSMASPLVAGLMALILSESPDQDIPARSMIKQVLNTVTLFNIKENSGPDSMAAPSRTNPSSSSLIDSLIHNADSGSIAQQGQSTSRKHLANNLVYVGSLSHGRGSEPDIEDEFPSYMSFARRAPSPSLPNQFILFILAMTILSGV</sequence>
<feature type="compositionally biased region" description="Low complexity" evidence="7">
    <location>
        <begin position="25"/>
        <end position="38"/>
    </location>
</feature>
<comment type="similarity">
    <text evidence="1 5 6">Belongs to the peptidase S8 family.</text>
</comment>
<reference evidence="9" key="1">
    <citation type="journal article" date="2020" name="Fungal Divers.">
        <title>Resolving the Mortierellaceae phylogeny through synthesis of multi-gene phylogenetics and phylogenomics.</title>
        <authorList>
            <person name="Vandepol N."/>
            <person name="Liber J."/>
            <person name="Desiro A."/>
            <person name="Na H."/>
            <person name="Kennedy M."/>
            <person name="Barry K."/>
            <person name="Grigoriev I.V."/>
            <person name="Miller A.N."/>
            <person name="O'Donnell K."/>
            <person name="Stajich J.E."/>
            <person name="Bonito G."/>
        </authorList>
    </citation>
    <scope>NUCLEOTIDE SEQUENCE</scope>
    <source>
        <strain evidence="9">KOD1015</strain>
    </source>
</reference>
<feature type="compositionally biased region" description="Polar residues" evidence="7">
    <location>
        <begin position="408"/>
        <end position="418"/>
    </location>
</feature>
<dbReference type="GO" id="GO:0005615">
    <property type="term" value="C:extracellular space"/>
    <property type="evidence" value="ECO:0007669"/>
    <property type="project" value="TreeGrafter"/>
</dbReference>
<protein>
    <recommendedName>
        <fullName evidence="8">Peptidase S8/S53 domain-containing protein</fullName>
    </recommendedName>
</protein>
<evidence type="ECO:0000256" key="3">
    <source>
        <dbReference type="ARBA" id="ARBA00022801"/>
    </source>
</evidence>
<dbReference type="OrthoDB" id="206201at2759"/>
<dbReference type="PRINTS" id="PR00723">
    <property type="entry name" value="SUBTILISIN"/>
</dbReference>
<name>A0A9P6FWJ2_9FUNG</name>
<dbReference type="Pfam" id="PF00082">
    <property type="entry name" value="Peptidase_S8"/>
    <property type="match status" value="1"/>
</dbReference>
<dbReference type="PANTHER" id="PTHR43806">
    <property type="entry name" value="PEPTIDASE S8"/>
    <property type="match status" value="1"/>
</dbReference>
<evidence type="ECO:0000313" key="9">
    <source>
        <dbReference type="EMBL" id="KAF9583027.1"/>
    </source>
</evidence>
<dbReference type="PROSITE" id="PS00136">
    <property type="entry name" value="SUBTILASE_ASP"/>
    <property type="match status" value="1"/>
</dbReference>
<feature type="active site" description="Charge relay system" evidence="5">
    <location>
        <position position="165"/>
    </location>
</feature>
<dbReference type="InterPro" id="IPR015500">
    <property type="entry name" value="Peptidase_S8_subtilisin-rel"/>
</dbReference>
<dbReference type="InterPro" id="IPR036852">
    <property type="entry name" value="Peptidase_S8/S53_dom_sf"/>
</dbReference>
<evidence type="ECO:0000256" key="6">
    <source>
        <dbReference type="RuleBase" id="RU003355"/>
    </source>
</evidence>
<evidence type="ECO:0000256" key="5">
    <source>
        <dbReference type="PROSITE-ProRule" id="PRU01240"/>
    </source>
</evidence>
<dbReference type="EMBL" id="JAABOA010000836">
    <property type="protein sequence ID" value="KAF9583027.1"/>
    <property type="molecule type" value="Genomic_DNA"/>
</dbReference>
<dbReference type="CDD" id="cd04077">
    <property type="entry name" value="Peptidases_S8_PCSK9_ProteinaseK_like"/>
    <property type="match status" value="1"/>
</dbReference>
<dbReference type="GO" id="GO:0006508">
    <property type="term" value="P:proteolysis"/>
    <property type="evidence" value="ECO:0007669"/>
    <property type="project" value="UniProtKB-KW"/>
</dbReference>
<proteinExistence type="inferred from homology"/>
<dbReference type="PROSITE" id="PS51892">
    <property type="entry name" value="SUBTILASE"/>
    <property type="match status" value="1"/>
</dbReference>
<keyword evidence="3 5" id="KW-0378">Hydrolase</keyword>
<dbReference type="FunFam" id="3.40.50.200:FF:000007">
    <property type="entry name" value="Subtilisin-like serine protease"/>
    <property type="match status" value="1"/>
</dbReference>
<dbReference type="Gene3D" id="3.40.50.200">
    <property type="entry name" value="Peptidase S8/S53 domain"/>
    <property type="match status" value="1"/>
</dbReference>
<evidence type="ECO:0000313" key="10">
    <source>
        <dbReference type="Proteomes" id="UP000780801"/>
    </source>
</evidence>
<evidence type="ECO:0000256" key="7">
    <source>
        <dbReference type="SAM" id="MobiDB-lite"/>
    </source>
</evidence>
<feature type="region of interest" description="Disordered" evidence="7">
    <location>
        <begin position="24"/>
        <end position="74"/>
    </location>
</feature>